<name>A0ABW5PB79_9BACL</name>
<gene>
    <name evidence="2" type="ORF">ACFSUF_07260</name>
</gene>
<evidence type="ECO:0000313" key="3">
    <source>
        <dbReference type="Proteomes" id="UP001597541"/>
    </source>
</evidence>
<keyword evidence="3" id="KW-1185">Reference proteome</keyword>
<keyword evidence="1" id="KW-1133">Transmembrane helix</keyword>
<reference evidence="3" key="1">
    <citation type="journal article" date="2019" name="Int. J. Syst. Evol. Microbiol.">
        <title>The Global Catalogue of Microorganisms (GCM) 10K type strain sequencing project: providing services to taxonomists for standard genome sequencing and annotation.</title>
        <authorList>
            <consortium name="The Broad Institute Genomics Platform"/>
            <consortium name="The Broad Institute Genome Sequencing Center for Infectious Disease"/>
            <person name="Wu L."/>
            <person name="Ma J."/>
        </authorList>
    </citation>
    <scope>NUCLEOTIDE SEQUENCE [LARGE SCALE GENOMIC DNA]</scope>
    <source>
        <strain evidence="3">KCTC 3950</strain>
    </source>
</reference>
<organism evidence="2 3">
    <name type="scientific">Paenibacillus gansuensis</name>
    <dbReference type="NCBI Taxonomy" id="306542"/>
    <lineage>
        <taxon>Bacteria</taxon>
        <taxon>Bacillati</taxon>
        <taxon>Bacillota</taxon>
        <taxon>Bacilli</taxon>
        <taxon>Bacillales</taxon>
        <taxon>Paenibacillaceae</taxon>
        <taxon>Paenibacillus</taxon>
    </lineage>
</organism>
<dbReference type="Proteomes" id="UP001597541">
    <property type="component" value="Unassembled WGS sequence"/>
</dbReference>
<evidence type="ECO:0000313" key="2">
    <source>
        <dbReference type="EMBL" id="MFD2612228.1"/>
    </source>
</evidence>
<comment type="caution">
    <text evidence="2">The sequence shown here is derived from an EMBL/GenBank/DDBJ whole genome shotgun (WGS) entry which is preliminary data.</text>
</comment>
<protein>
    <submittedName>
        <fullName evidence="2">Uncharacterized protein</fullName>
    </submittedName>
</protein>
<dbReference type="EMBL" id="JBHUME010000005">
    <property type="protein sequence ID" value="MFD2612228.1"/>
    <property type="molecule type" value="Genomic_DNA"/>
</dbReference>
<keyword evidence="1" id="KW-0812">Transmembrane</keyword>
<evidence type="ECO:0000256" key="1">
    <source>
        <dbReference type="SAM" id="Phobius"/>
    </source>
</evidence>
<accession>A0ABW5PB79</accession>
<sequence>MMNFLLRARTSWIGKVLAALVILLATAIFEEMFAWNRVLSTPLALLADWNAAGTLAGRLKFLLLLLSYASPVVVLSAAVTAAFSRRRETAEESNPSYQSTYDYDRMIAELVEAASDRGISNDLKTERVNKLFQALIDDVSTLYNVPTLEVRALLVTNDRAGRHKLTRWHWGRAATQTQLEMDLKAVGIFLETEKTYPTWEGARRQFVNGDSDTLLFIRNKGELKLGCLIAINATLDTEARIQEWAQIIYPFTMLGHMDKLVQFVVNSK</sequence>
<proteinExistence type="predicted"/>
<dbReference type="RefSeq" id="WP_377601553.1">
    <property type="nucleotide sequence ID" value="NZ_JBHUME010000005.1"/>
</dbReference>
<feature type="transmembrane region" description="Helical" evidence="1">
    <location>
        <begin position="64"/>
        <end position="83"/>
    </location>
</feature>
<keyword evidence="1" id="KW-0472">Membrane</keyword>